<evidence type="ECO:0000313" key="6">
    <source>
        <dbReference type="Proteomes" id="UP000285624"/>
    </source>
</evidence>
<dbReference type="Proteomes" id="UP000285883">
    <property type="component" value="Unassembled WGS sequence"/>
</dbReference>
<accession>A0A3R7KRY9</accession>
<dbReference type="Proteomes" id="UP000785171">
    <property type="component" value="Unassembled WGS sequence"/>
</dbReference>
<evidence type="ECO:0000256" key="1">
    <source>
        <dbReference type="SAM" id="MobiDB-lite"/>
    </source>
</evidence>
<dbReference type="EMBL" id="JPWU03000481">
    <property type="protein sequence ID" value="KAG2514124.1"/>
    <property type="molecule type" value="Genomic_DNA"/>
</dbReference>
<name>A0A3R7KRY9_9STRA</name>
<gene>
    <name evidence="4" type="ORF">BBI17_007297</name>
    <name evidence="5" type="ORF">BBO99_00006856</name>
    <name evidence="2" type="ORF">JM16_008225</name>
    <name evidence="3" type="ORF">JM18_008413</name>
</gene>
<evidence type="ECO:0000313" key="4">
    <source>
        <dbReference type="EMBL" id="RLN06633.1"/>
    </source>
</evidence>
<reference evidence="2" key="3">
    <citation type="submission" date="2020-06" db="EMBL/GenBank/DDBJ databases">
        <authorList>
            <person name="Studholme D.J."/>
        </authorList>
    </citation>
    <scope>NUCLEOTIDE SEQUENCE</scope>
    <source>
        <strain evidence="2">NZFS 2646</strain>
        <strain evidence="3">NZFS 3630</strain>
    </source>
</reference>
<dbReference type="AlphaFoldDB" id="A0A3R7KRY9"/>
<evidence type="ECO:0000313" key="5">
    <source>
        <dbReference type="EMBL" id="RLN77303.1"/>
    </source>
</evidence>
<evidence type="ECO:0000313" key="2">
    <source>
        <dbReference type="EMBL" id="KAG2511595.1"/>
    </source>
</evidence>
<keyword evidence="6" id="KW-1185">Reference proteome</keyword>
<dbReference type="EMBL" id="MBDN02000256">
    <property type="protein sequence ID" value="RLN77303.1"/>
    <property type="molecule type" value="Genomic_DNA"/>
</dbReference>
<comment type="caution">
    <text evidence="5">The sequence shown here is derived from an EMBL/GenBank/DDBJ whole genome shotgun (WGS) entry which is preliminary data.</text>
</comment>
<dbReference type="Proteomes" id="UP000792063">
    <property type="component" value="Unassembled WGS sequence"/>
</dbReference>
<organism evidence="5 6">
    <name type="scientific">Phytophthora kernoviae</name>
    <dbReference type="NCBI Taxonomy" id="325452"/>
    <lineage>
        <taxon>Eukaryota</taxon>
        <taxon>Sar</taxon>
        <taxon>Stramenopiles</taxon>
        <taxon>Oomycota</taxon>
        <taxon>Peronosporomycetes</taxon>
        <taxon>Peronosporales</taxon>
        <taxon>Peronosporaceae</taxon>
        <taxon>Phytophthora</taxon>
    </lineage>
</organism>
<sequence length="208" mass="23532">MLATVTLQHNLAALQGQLATLQQDNSVLTRDLCLKENYIQLKDQQFRVMQRRLEELEGAVAHWKDRWLQQVNAQAACSNQEAEQERAQDRTQDNANNAKWTPWRCKSGSVNASKALAQATAKLDKLSQADRNKLQPLLAAIEQVGVKPAENLQDLVFADVPEELSRILLLYLLPALMDAVDGSQQLQCFSRTYHKQTMDFRIGAVLFE</sequence>
<dbReference type="EMBL" id="MAYM02001929">
    <property type="protein sequence ID" value="RLN06633.1"/>
    <property type="molecule type" value="Genomic_DNA"/>
</dbReference>
<protein>
    <submittedName>
        <fullName evidence="5">Uncharacterized protein</fullName>
    </submittedName>
</protein>
<feature type="region of interest" description="Disordered" evidence="1">
    <location>
        <begin position="79"/>
        <end position="100"/>
    </location>
</feature>
<proteinExistence type="predicted"/>
<evidence type="ECO:0000313" key="3">
    <source>
        <dbReference type="EMBL" id="KAG2514124.1"/>
    </source>
</evidence>
<dbReference type="Proteomes" id="UP000285624">
    <property type="component" value="Unassembled WGS sequence"/>
</dbReference>
<reference evidence="6 7" key="2">
    <citation type="submission" date="2018-07" db="EMBL/GenBank/DDBJ databases">
        <title>Genome sequencing of oomycete isolates from Chile give support for New Zealand origin for Phytophthora kernoviae and make available the first Nothophytophthora sp. genome.</title>
        <authorList>
            <person name="Studholme D.J."/>
            <person name="Sanfuentes E."/>
            <person name="Panda P."/>
            <person name="Hill R."/>
            <person name="Sambles C."/>
            <person name="Grant M."/>
            <person name="Williams N.M."/>
            <person name="Mcdougal R.L."/>
        </authorList>
    </citation>
    <scope>NUCLEOTIDE SEQUENCE [LARGE SCALE GENOMIC DNA]</scope>
    <source>
        <strain evidence="4">Chile2</strain>
        <strain evidence="5">Chile4</strain>
    </source>
</reference>
<evidence type="ECO:0000313" key="7">
    <source>
        <dbReference type="Proteomes" id="UP000285883"/>
    </source>
</evidence>
<dbReference type="EMBL" id="JPWV03000430">
    <property type="protein sequence ID" value="KAG2511595.1"/>
    <property type="molecule type" value="Genomic_DNA"/>
</dbReference>
<reference evidence="2" key="1">
    <citation type="journal article" date="2015" name="Genom Data">
        <title>Genome sequences of six Phytophthora species associated with forests in New Zealand.</title>
        <authorList>
            <person name="Studholme D.J."/>
            <person name="McDougal R.L."/>
            <person name="Sambles C."/>
            <person name="Hansen E."/>
            <person name="Hardy G."/>
            <person name="Grant M."/>
            <person name="Ganley R.J."/>
            <person name="Williams N.M."/>
        </authorList>
    </citation>
    <scope>NUCLEOTIDE SEQUENCE</scope>
    <source>
        <strain evidence="2">NZFS 2646</strain>
        <strain evidence="3">NZFS 3630</strain>
    </source>
</reference>
<feature type="compositionally biased region" description="Basic and acidic residues" evidence="1">
    <location>
        <begin position="83"/>
        <end position="92"/>
    </location>
</feature>